<keyword evidence="1" id="KW-0472">Membrane</keyword>
<dbReference type="Proteomes" id="UP000593571">
    <property type="component" value="Unassembled WGS sequence"/>
</dbReference>
<accession>A0A7J8CIU4</accession>
<proteinExistence type="predicted"/>
<evidence type="ECO:0000313" key="3">
    <source>
        <dbReference type="Proteomes" id="UP000593571"/>
    </source>
</evidence>
<evidence type="ECO:0000256" key="1">
    <source>
        <dbReference type="SAM" id="Phobius"/>
    </source>
</evidence>
<dbReference type="EMBL" id="JACASE010000014">
    <property type="protein sequence ID" value="KAF6410768.1"/>
    <property type="molecule type" value="Genomic_DNA"/>
</dbReference>
<feature type="transmembrane region" description="Helical" evidence="1">
    <location>
        <begin position="115"/>
        <end position="135"/>
    </location>
</feature>
<reference evidence="2 3" key="1">
    <citation type="journal article" date="2020" name="Nature">
        <title>Six reference-quality genomes reveal evolution of bat adaptations.</title>
        <authorList>
            <person name="Jebb D."/>
            <person name="Huang Z."/>
            <person name="Pippel M."/>
            <person name="Hughes G.M."/>
            <person name="Lavrichenko K."/>
            <person name="Devanna P."/>
            <person name="Winkler S."/>
            <person name="Jermiin L.S."/>
            <person name="Skirmuntt E.C."/>
            <person name="Katzourakis A."/>
            <person name="Burkitt-Gray L."/>
            <person name="Ray D.A."/>
            <person name="Sullivan K.A.M."/>
            <person name="Roscito J.G."/>
            <person name="Kirilenko B.M."/>
            <person name="Davalos L.M."/>
            <person name="Corthals A.P."/>
            <person name="Power M.L."/>
            <person name="Jones G."/>
            <person name="Ransome R.D."/>
            <person name="Dechmann D.K.N."/>
            <person name="Locatelli A.G."/>
            <person name="Puechmaille S.J."/>
            <person name="Fedrigo O."/>
            <person name="Jarvis E.D."/>
            <person name="Hiller M."/>
            <person name="Vernes S.C."/>
            <person name="Myers E.W."/>
            <person name="Teeling E.C."/>
        </authorList>
    </citation>
    <scope>NUCLEOTIDE SEQUENCE [LARGE SCALE GENOMIC DNA]</scope>
    <source>
        <strain evidence="2">MRouAeg1</strain>
        <tissue evidence="2">Muscle</tissue>
    </source>
</reference>
<keyword evidence="1" id="KW-0812">Transmembrane</keyword>
<keyword evidence="1" id="KW-1133">Transmembrane helix</keyword>
<gene>
    <name evidence="2" type="ORF">HJG63_009205</name>
</gene>
<protein>
    <submittedName>
        <fullName evidence="2">Uncharacterized protein</fullName>
    </submittedName>
</protein>
<organism evidence="2 3">
    <name type="scientific">Rousettus aegyptiacus</name>
    <name type="common">Egyptian fruit bat</name>
    <name type="synonym">Pteropus aegyptiacus</name>
    <dbReference type="NCBI Taxonomy" id="9407"/>
    <lineage>
        <taxon>Eukaryota</taxon>
        <taxon>Metazoa</taxon>
        <taxon>Chordata</taxon>
        <taxon>Craniata</taxon>
        <taxon>Vertebrata</taxon>
        <taxon>Euteleostomi</taxon>
        <taxon>Mammalia</taxon>
        <taxon>Eutheria</taxon>
        <taxon>Laurasiatheria</taxon>
        <taxon>Chiroptera</taxon>
        <taxon>Yinpterochiroptera</taxon>
        <taxon>Pteropodoidea</taxon>
        <taxon>Pteropodidae</taxon>
        <taxon>Rousettinae</taxon>
        <taxon>Rousettus</taxon>
    </lineage>
</organism>
<comment type="caution">
    <text evidence="2">The sequence shown here is derived from an EMBL/GenBank/DDBJ whole genome shotgun (WGS) entry which is preliminary data.</text>
</comment>
<dbReference type="AlphaFoldDB" id="A0A7J8CIU4"/>
<sequence>MSMHQSRMWEEMHRIIGPERETLGWRRGNKEVGDGMQFDRETGITPYVATLKIYSFPKNDGKPFRSEKLFSFTIPHMEVRAIYRLFSQLLIYSSDSHPLVTHIAGFYFLQNHTLIVSGNAYINISFLVYFMFLPIRMQAPRGTEMLTAVILVPYTVSGV</sequence>
<evidence type="ECO:0000313" key="2">
    <source>
        <dbReference type="EMBL" id="KAF6410768.1"/>
    </source>
</evidence>
<keyword evidence="3" id="KW-1185">Reference proteome</keyword>
<name>A0A7J8CIU4_ROUAE</name>